<keyword evidence="1" id="KW-0418">Kinase</keyword>
<dbReference type="Proteomes" id="UP000188342">
    <property type="component" value="Unassembled WGS sequence"/>
</dbReference>
<dbReference type="AlphaFoldDB" id="A0A1R4IRA7"/>
<evidence type="ECO:0000313" key="2">
    <source>
        <dbReference type="Proteomes" id="UP000188342"/>
    </source>
</evidence>
<keyword evidence="2" id="KW-1185">Reference proteome</keyword>
<reference evidence="1 2" key="1">
    <citation type="submission" date="2017-02" db="EMBL/GenBank/DDBJ databases">
        <authorList>
            <person name="Peterson S.W."/>
        </authorList>
    </citation>
    <scope>NUCLEOTIDE SEQUENCE [LARGE SCALE GENOMIC DNA]</scope>
    <source>
        <strain evidence="1 2">LSP_Lj1</strain>
    </source>
</reference>
<organism evidence="1 2">
    <name type="scientific">Luteococcus japonicus LSP_Lj1</name>
    <dbReference type="NCBI Taxonomy" id="1255658"/>
    <lineage>
        <taxon>Bacteria</taxon>
        <taxon>Bacillati</taxon>
        <taxon>Actinomycetota</taxon>
        <taxon>Actinomycetes</taxon>
        <taxon>Propionibacteriales</taxon>
        <taxon>Propionibacteriaceae</taxon>
        <taxon>Luteococcus</taxon>
    </lineage>
</organism>
<proteinExistence type="predicted"/>
<protein>
    <submittedName>
        <fullName evidence="1">Putative kinase</fullName>
    </submittedName>
</protein>
<accession>A0A1R4IRA7</accession>
<evidence type="ECO:0000313" key="1">
    <source>
        <dbReference type="EMBL" id="SJN21813.1"/>
    </source>
</evidence>
<dbReference type="InterPro" id="IPR027417">
    <property type="entry name" value="P-loop_NTPase"/>
</dbReference>
<gene>
    <name evidence="1" type="ORF">FM114_02985</name>
</gene>
<dbReference type="Gene3D" id="3.40.50.300">
    <property type="entry name" value="P-loop containing nucleotide triphosphate hydrolases"/>
    <property type="match status" value="1"/>
</dbReference>
<dbReference type="STRING" id="1255658.FM114_02985"/>
<name>A0A1R4IRA7_9ACTN</name>
<dbReference type="EMBL" id="FUKQ01000011">
    <property type="protein sequence ID" value="SJN21813.1"/>
    <property type="molecule type" value="Genomic_DNA"/>
</dbReference>
<keyword evidence="1" id="KW-0808">Transferase</keyword>
<dbReference type="GO" id="GO:0016301">
    <property type="term" value="F:kinase activity"/>
    <property type="evidence" value="ECO:0007669"/>
    <property type="project" value="UniProtKB-KW"/>
</dbReference>
<sequence>MLHADLLEVAAMHCLERDQHVVLEGIFNAMRYSPMLERVAAASRDARFYAFDLSFEETARRHATRPQSADFTVEEMASWYHGWQPLPFVEEHRVTAEETIPDLVTRILQNR</sequence>